<dbReference type="AlphaFoldDB" id="A0AB39UFC6"/>
<organism evidence="2">
    <name type="scientific">Bifidobacterium fermentum</name>
    <dbReference type="NCBI Taxonomy" id="3059035"/>
    <lineage>
        <taxon>Bacteria</taxon>
        <taxon>Bacillati</taxon>
        <taxon>Actinomycetota</taxon>
        <taxon>Actinomycetes</taxon>
        <taxon>Bifidobacteriales</taxon>
        <taxon>Bifidobacteriaceae</taxon>
        <taxon>Bifidobacterium</taxon>
    </lineage>
</organism>
<keyword evidence="1" id="KW-1133">Transmembrane helix</keyword>
<feature type="transmembrane region" description="Helical" evidence="1">
    <location>
        <begin position="38"/>
        <end position="60"/>
    </location>
</feature>
<dbReference type="RefSeq" id="WP_369343217.1">
    <property type="nucleotide sequence ID" value="NZ_CP129676.1"/>
</dbReference>
<evidence type="ECO:0000313" key="2">
    <source>
        <dbReference type="EMBL" id="XDS47687.1"/>
    </source>
</evidence>
<keyword evidence="1" id="KW-0812">Transmembrane</keyword>
<geneLocation type="plasmid" evidence="2">
    <name>unnamed1</name>
</geneLocation>
<accession>A0AB39UFC6</accession>
<keyword evidence="2" id="KW-0614">Plasmid</keyword>
<protein>
    <submittedName>
        <fullName evidence="2">Uncharacterized protein</fullName>
    </submittedName>
</protein>
<gene>
    <name evidence="2" type="ORF">QN217_11015</name>
</gene>
<dbReference type="EMBL" id="CP129676">
    <property type="protein sequence ID" value="XDS47687.1"/>
    <property type="molecule type" value="Genomic_DNA"/>
</dbReference>
<reference evidence="2" key="1">
    <citation type="submission" date="2023-07" db="EMBL/GenBank/DDBJ databases">
        <title>Bifidobacterium aquikefiriaerophilum sp. nov. and Bifidobacterium eccum sp. nov., isolated from water kefir.</title>
        <authorList>
            <person name="Breselge S."/>
            <person name="Bellassi P."/>
            <person name="Barcenilla C."/>
            <person name="Alvarez-Ordonez A."/>
            <person name="Morelli L."/>
            <person name="Cotter P.D."/>
        </authorList>
    </citation>
    <scope>NUCLEOTIDE SEQUENCE</scope>
    <source>
        <strain evidence="2">WK048_4_13</strain>
        <plasmid evidence="2">unnamed1</plasmid>
    </source>
</reference>
<keyword evidence="1" id="KW-0472">Membrane</keyword>
<sequence>MMMWNVVVLVSILVVGLALIADFVHMEVRGCALMSWRSWAKVLYATVVYWVGIMAIWWLYTQTINAAVPLLAGHGEVVLAVSITLGLMTTDSYMSGVRNTVRSWWRYQSSVQQQ</sequence>
<feature type="transmembrane region" description="Helical" evidence="1">
    <location>
        <begin position="6"/>
        <end position="26"/>
    </location>
</feature>
<proteinExistence type="predicted"/>
<evidence type="ECO:0000256" key="1">
    <source>
        <dbReference type="SAM" id="Phobius"/>
    </source>
</evidence>
<name>A0AB39UFC6_9BIFI</name>
<feature type="transmembrane region" description="Helical" evidence="1">
    <location>
        <begin position="66"/>
        <end position="88"/>
    </location>
</feature>